<dbReference type="eggNOG" id="arCOG04299">
    <property type="taxonomic scope" value="Archaea"/>
</dbReference>
<dbReference type="AlphaFoldDB" id="L0AAG9"/>
<dbReference type="InterPro" id="IPR022419">
    <property type="entry name" value="Porphobilin_deaminase_cofac_BS"/>
</dbReference>
<keyword evidence="4" id="KW-0627">Porphyrin biosynthesis</keyword>
<comment type="cofactor">
    <cofactor evidence="1">
        <name>dipyrromethane</name>
        <dbReference type="ChEBI" id="CHEBI:60342"/>
    </cofactor>
</comment>
<name>L0AAG9_CALLD</name>
<dbReference type="STRING" id="1056495.Calag_1154"/>
<dbReference type="GO" id="GO:0004418">
    <property type="term" value="F:hydroxymethylbilane synthase activity"/>
    <property type="evidence" value="ECO:0007669"/>
    <property type="project" value="UniProtKB-UniRule"/>
</dbReference>
<protein>
    <recommendedName>
        <fullName evidence="5">Hydroxymethylbilane synthase</fullName>
        <ecNumber evidence="5">2.5.1.61</ecNumber>
    </recommendedName>
</protein>
<dbReference type="RefSeq" id="WP_015232773.1">
    <property type="nucleotide sequence ID" value="NC_019791.1"/>
</dbReference>
<organism evidence="8 9">
    <name type="scientific">Caldisphaera lagunensis (strain DSM 15908 / JCM 11604 / ANMR 0165 / IC-154)</name>
    <dbReference type="NCBI Taxonomy" id="1056495"/>
    <lineage>
        <taxon>Archaea</taxon>
        <taxon>Thermoproteota</taxon>
        <taxon>Thermoprotei</taxon>
        <taxon>Acidilobales</taxon>
        <taxon>Caldisphaeraceae</taxon>
        <taxon>Caldisphaera</taxon>
    </lineage>
</organism>
<keyword evidence="9" id="KW-1185">Reference proteome</keyword>
<dbReference type="FunFam" id="3.40.190.10:FF:000005">
    <property type="entry name" value="Porphobilinogen deaminase"/>
    <property type="match status" value="1"/>
</dbReference>
<dbReference type="GeneID" id="14212414"/>
<evidence type="ECO:0000259" key="6">
    <source>
        <dbReference type="Pfam" id="PF01379"/>
    </source>
</evidence>
<dbReference type="PIRSF" id="PIRSF001438">
    <property type="entry name" value="4pyrrol_synth_OHMeBilane_synth"/>
    <property type="match status" value="1"/>
</dbReference>
<dbReference type="SUPFAM" id="SSF53850">
    <property type="entry name" value="Periplasmic binding protein-like II"/>
    <property type="match status" value="1"/>
</dbReference>
<dbReference type="Pfam" id="PF03900">
    <property type="entry name" value="Porphobil_deamC"/>
    <property type="match status" value="1"/>
</dbReference>
<dbReference type="InterPro" id="IPR000860">
    <property type="entry name" value="HemC"/>
</dbReference>
<dbReference type="Pfam" id="PF01379">
    <property type="entry name" value="Porphobil_deam"/>
    <property type="match status" value="1"/>
</dbReference>
<dbReference type="Proteomes" id="UP000010469">
    <property type="component" value="Chromosome"/>
</dbReference>
<sequence length="299" mass="34003">MKLVISTRGSKLSLKQADLFENYIKNFLNVNIEKKIVKTKGDLILDKPLYEIGEKGLFEKEVNNAVLNGEADLAIHSMKDLPKDIDPRLDIIMVLPREIPNDSLVFSKYKVNDIMEIKENSIVGTSSIRRKSFLMHYNDKVIIKPLRGNIDTRIKKLENNEYDFIILAEAGIRRLNFNINRLLIPLELFPPEPGQGIIAVVGIKDNSIVKEISKYTDKNTYYMAVAEREFLNEAKANCNTPIGAVSIINQNKIMMIVGLASYDGSFMDIIRFKDELNNAKKLGKKAGQYVYSMLDKVLK</sequence>
<dbReference type="PANTHER" id="PTHR11557:SF0">
    <property type="entry name" value="PORPHOBILINOGEN DEAMINASE"/>
    <property type="match status" value="1"/>
</dbReference>
<evidence type="ECO:0000259" key="7">
    <source>
        <dbReference type="Pfam" id="PF03900"/>
    </source>
</evidence>
<evidence type="ECO:0000256" key="5">
    <source>
        <dbReference type="NCBIfam" id="TIGR00212"/>
    </source>
</evidence>
<dbReference type="InterPro" id="IPR022418">
    <property type="entry name" value="Porphobilinogen_deaminase_C"/>
</dbReference>
<feature type="domain" description="Porphobilinogen deaminase C-terminal" evidence="7">
    <location>
        <begin position="223"/>
        <end position="288"/>
    </location>
</feature>
<accession>L0AAG9</accession>
<evidence type="ECO:0000256" key="4">
    <source>
        <dbReference type="ARBA" id="ARBA00023244"/>
    </source>
</evidence>
<dbReference type="GO" id="GO:0006783">
    <property type="term" value="P:heme biosynthetic process"/>
    <property type="evidence" value="ECO:0007669"/>
    <property type="project" value="TreeGrafter"/>
</dbReference>
<evidence type="ECO:0000256" key="3">
    <source>
        <dbReference type="ARBA" id="ARBA00022679"/>
    </source>
</evidence>
<dbReference type="NCBIfam" id="TIGR00212">
    <property type="entry name" value="hemC"/>
    <property type="match status" value="1"/>
</dbReference>
<dbReference type="PROSITE" id="PS00533">
    <property type="entry name" value="PORPHOBILINOGEN_DEAM"/>
    <property type="match status" value="1"/>
</dbReference>
<evidence type="ECO:0000313" key="9">
    <source>
        <dbReference type="Proteomes" id="UP000010469"/>
    </source>
</evidence>
<evidence type="ECO:0000313" key="8">
    <source>
        <dbReference type="EMBL" id="AFZ70876.1"/>
    </source>
</evidence>
<dbReference type="PRINTS" id="PR00151">
    <property type="entry name" value="PORPHBDMNASE"/>
</dbReference>
<reference evidence="9" key="1">
    <citation type="submission" date="2012-03" db="EMBL/GenBank/DDBJ databases">
        <title>Complete genome of Caldisphaera lagunensis DSM 15908.</title>
        <authorList>
            <person name="Lucas S."/>
            <person name="Copeland A."/>
            <person name="Lapidus A."/>
            <person name="Glavina del Rio T."/>
            <person name="Dalin E."/>
            <person name="Tice H."/>
            <person name="Bruce D."/>
            <person name="Goodwin L."/>
            <person name="Pitluck S."/>
            <person name="Peters L."/>
            <person name="Mikhailova N."/>
            <person name="Teshima H."/>
            <person name="Kyrpides N."/>
            <person name="Mavromatis K."/>
            <person name="Ivanova N."/>
            <person name="Brettin T."/>
            <person name="Detter J.C."/>
            <person name="Han C."/>
            <person name="Larimer F."/>
            <person name="Land M."/>
            <person name="Hauser L."/>
            <person name="Markowitz V."/>
            <person name="Cheng J.-F."/>
            <person name="Hugenholtz P."/>
            <person name="Woyke T."/>
            <person name="Wu D."/>
            <person name="Spring S."/>
            <person name="Schroeder M."/>
            <person name="Brambilla E."/>
            <person name="Klenk H.-P."/>
            <person name="Eisen J.A."/>
        </authorList>
    </citation>
    <scope>NUCLEOTIDE SEQUENCE [LARGE SCALE GENOMIC DNA]</scope>
    <source>
        <strain evidence="9">DSM 15908 / JCM 11604 / IC-154</strain>
    </source>
</reference>
<comment type="similarity">
    <text evidence="2">Belongs to the HMBS family.</text>
</comment>
<dbReference type="OrthoDB" id="8042at2157"/>
<dbReference type="GO" id="GO:0005737">
    <property type="term" value="C:cytoplasm"/>
    <property type="evidence" value="ECO:0007669"/>
    <property type="project" value="UniProtKB-UniRule"/>
</dbReference>
<dbReference type="Gene3D" id="3.30.160.40">
    <property type="entry name" value="Porphobilinogen deaminase, C-terminal domain"/>
    <property type="match status" value="1"/>
</dbReference>
<dbReference type="InParanoid" id="L0AAG9"/>
<dbReference type="InterPro" id="IPR036803">
    <property type="entry name" value="Porphobilinogen_deaminase_C_sf"/>
</dbReference>
<dbReference type="SUPFAM" id="SSF54782">
    <property type="entry name" value="Porphobilinogen deaminase (hydroxymethylbilane synthase), C-terminal domain"/>
    <property type="match status" value="1"/>
</dbReference>
<evidence type="ECO:0000256" key="1">
    <source>
        <dbReference type="ARBA" id="ARBA00001916"/>
    </source>
</evidence>
<dbReference type="PANTHER" id="PTHR11557">
    <property type="entry name" value="PORPHOBILINOGEN DEAMINASE"/>
    <property type="match status" value="1"/>
</dbReference>
<dbReference type="EMBL" id="CP003378">
    <property type="protein sequence ID" value="AFZ70876.1"/>
    <property type="molecule type" value="Genomic_DNA"/>
</dbReference>
<dbReference type="Gene3D" id="3.40.190.10">
    <property type="entry name" value="Periplasmic binding protein-like II"/>
    <property type="match status" value="2"/>
</dbReference>
<gene>
    <name evidence="8" type="ordered locus">Calag_1154</name>
</gene>
<dbReference type="EC" id="2.5.1.61" evidence="5"/>
<keyword evidence="3" id="KW-0808">Transferase</keyword>
<dbReference type="FunCoup" id="L0AAG9">
    <property type="interactions" value="203"/>
</dbReference>
<dbReference type="HOGENOM" id="CLU_019704_1_0_2"/>
<dbReference type="KEGG" id="clg:Calag_1154"/>
<proteinExistence type="inferred from homology"/>
<evidence type="ECO:0000256" key="2">
    <source>
        <dbReference type="ARBA" id="ARBA00005638"/>
    </source>
</evidence>
<dbReference type="InterPro" id="IPR022417">
    <property type="entry name" value="Porphobilin_deaminase_N"/>
</dbReference>
<feature type="domain" description="Porphobilinogen deaminase N-terminal" evidence="6">
    <location>
        <begin position="3"/>
        <end position="208"/>
    </location>
</feature>